<dbReference type="GO" id="GO:0031505">
    <property type="term" value="P:fungal-type cell wall organization"/>
    <property type="evidence" value="ECO:0007669"/>
    <property type="project" value="TreeGrafter"/>
</dbReference>
<dbReference type="EMBL" id="ML181076">
    <property type="protein sequence ID" value="THU76216.1"/>
    <property type="molecule type" value="Genomic_DNA"/>
</dbReference>
<keyword evidence="3" id="KW-0325">Glycoprotein</keyword>
<dbReference type="GO" id="GO:0006078">
    <property type="term" value="P:(1-&gt;6)-beta-D-glucan biosynthetic process"/>
    <property type="evidence" value="ECO:0007669"/>
    <property type="project" value="TreeGrafter"/>
</dbReference>
<feature type="transmembrane region" description="Helical" evidence="5">
    <location>
        <begin position="43"/>
        <end position="67"/>
    </location>
</feature>
<dbReference type="InterPro" id="IPR005629">
    <property type="entry name" value="Skn1/Kre6/Sbg1"/>
</dbReference>
<evidence type="ECO:0000313" key="7">
    <source>
        <dbReference type="Proteomes" id="UP000297245"/>
    </source>
</evidence>
<organism evidence="6 7">
    <name type="scientific">Dendrothele bispora (strain CBS 962.96)</name>
    <dbReference type="NCBI Taxonomy" id="1314807"/>
    <lineage>
        <taxon>Eukaryota</taxon>
        <taxon>Fungi</taxon>
        <taxon>Dikarya</taxon>
        <taxon>Basidiomycota</taxon>
        <taxon>Agaricomycotina</taxon>
        <taxon>Agaricomycetes</taxon>
        <taxon>Agaricomycetidae</taxon>
        <taxon>Agaricales</taxon>
        <taxon>Agaricales incertae sedis</taxon>
        <taxon>Dendrothele</taxon>
    </lineage>
</organism>
<keyword evidence="4" id="KW-0961">Cell wall biogenesis/degradation</keyword>
<reference evidence="6 7" key="1">
    <citation type="journal article" date="2019" name="Nat. Ecol. Evol.">
        <title>Megaphylogeny resolves global patterns of mushroom evolution.</title>
        <authorList>
            <person name="Varga T."/>
            <person name="Krizsan K."/>
            <person name="Foldi C."/>
            <person name="Dima B."/>
            <person name="Sanchez-Garcia M."/>
            <person name="Sanchez-Ramirez S."/>
            <person name="Szollosi G.J."/>
            <person name="Szarkandi J.G."/>
            <person name="Papp V."/>
            <person name="Albert L."/>
            <person name="Andreopoulos W."/>
            <person name="Angelini C."/>
            <person name="Antonin V."/>
            <person name="Barry K.W."/>
            <person name="Bougher N.L."/>
            <person name="Buchanan P."/>
            <person name="Buyck B."/>
            <person name="Bense V."/>
            <person name="Catcheside P."/>
            <person name="Chovatia M."/>
            <person name="Cooper J."/>
            <person name="Damon W."/>
            <person name="Desjardin D."/>
            <person name="Finy P."/>
            <person name="Geml J."/>
            <person name="Haridas S."/>
            <person name="Hughes K."/>
            <person name="Justo A."/>
            <person name="Karasinski D."/>
            <person name="Kautmanova I."/>
            <person name="Kiss B."/>
            <person name="Kocsube S."/>
            <person name="Kotiranta H."/>
            <person name="LaButti K.M."/>
            <person name="Lechner B.E."/>
            <person name="Liimatainen K."/>
            <person name="Lipzen A."/>
            <person name="Lukacs Z."/>
            <person name="Mihaltcheva S."/>
            <person name="Morgado L.N."/>
            <person name="Niskanen T."/>
            <person name="Noordeloos M.E."/>
            <person name="Ohm R.A."/>
            <person name="Ortiz-Santana B."/>
            <person name="Ovrebo C."/>
            <person name="Racz N."/>
            <person name="Riley R."/>
            <person name="Savchenko A."/>
            <person name="Shiryaev A."/>
            <person name="Soop K."/>
            <person name="Spirin V."/>
            <person name="Szebenyi C."/>
            <person name="Tomsovsky M."/>
            <person name="Tulloss R.E."/>
            <person name="Uehling J."/>
            <person name="Grigoriev I.V."/>
            <person name="Vagvolgyi C."/>
            <person name="Papp T."/>
            <person name="Martin F.M."/>
            <person name="Miettinen O."/>
            <person name="Hibbett D.S."/>
            <person name="Nagy L.G."/>
        </authorList>
    </citation>
    <scope>NUCLEOTIDE SEQUENCE [LARGE SCALE GENOMIC DNA]</scope>
    <source>
        <strain evidence="6 7">CBS 962.96</strain>
    </source>
</reference>
<feature type="non-terminal residue" evidence="6">
    <location>
        <position position="1"/>
    </location>
</feature>
<evidence type="ECO:0000256" key="2">
    <source>
        <dbReference type="ARBA" id="ARBA00023136"/>
    </source>
</evidence>
<dbReference type="OrthoDB" id="412647at2759"/>
<accession>A0A4S8KKY4</accession>
<evidence type="ECO:0000256" key="3">
    <source>
        <dbReference type="ARBA" id="ARBA00023180"/>
    </source>
</evidence>
<dbReference type="Pfam" id="PF03935">
    <property type="entry name" value="SKN1_KRE6_Sbg1"/>
    <property type="match status" value="1"/>
</dbReference>
<keyword evidence="5" id="KW-1133">Transmembrane helix</keyword>
<name>A0A4S8KKY4_DENBC</name>
<evidence type="ECO:0000256" key="4">
    <source>
        <dbReference type="ARBA" id="ARBA00023316"/>
    </source>
</evidence>
<evidence type="ECO:0000256" key="1">
    <source>
        <dbReference type="ARBA" id="ARBA00004370"/>
    </source>
</evidence>
<keyword evidence="7" id="KW-1185">Reference proteome</keyword>
<dbReference type="GO" id="GO:0005886">
    <property type="term" value="C:plasma membrane"/>
    <property type="evidence" value="ECO:0007669"/>
    <property type="project" value="TreeGrafter"/>
</dbReference>
<evidence type="ECO:0000256" key="5">
    <source>
        <dbReference type="SAM" id="Phobius"/>
    </source>
</evidence>
<gene>
    <name evidence="6" type="ORF">K435DRAFT_705325</name>
</gene>
<sequence length="162" mass="18246">QFSLPSDPNHWGSNLSPLITEVDDDLHDPRRPDKLSNPFAGRALANLGCLLILMAALLMLFIGYPILTYVQKYQAEQHGLNTALGVNASGQARRSSLTDGNWGLIDLDTPDDAFTTKSLRDGSEWQLIFSDEFNEDGRTFYPGDDPFWEVRHCYHSLVIHLR</sequence>
<comment type="subcellular location">
    <subcellularLocation>
        <location evidence="1">Membrane</location>
    </subcellularLocation>
</comment>
<keyword evidence="5" id="KW-0812">Transmembrane</keyword>
<protein>
    <submittedName>
        <fullName evidence="6">SKN1-domain-containing protein</fullName>
    </submittedName>
</protein>
<proteinExistence type="predicted"/>
<dbReference type="GO" id="GO:0005789">
    <property type="term" value="C:endoplasmic reticulum membrane"/>
    <property type="evidence" value="ECO:0007669"/>
    <property type="project" value="TreeGrafter"/>
</dbReference>
<dbReference type="Proteomes" id="UP000297245">
    <property type="component" value="Unassembled WGS sequence"/>
</dbReference>
<keyword evidence="2 5" id="KW-0472">Membrane</keyword>
<dbReference type="GO" id="GO:0015926">
    <property type="term" value="F:glucosidase activity"/>
    <property type="evidence" value="ECO:0007669"/>
    <property type="project" value="TreeGrafter"/>
</dbReference>
<dbReference type="AlphaFoldDB" id="A0A4S8KKY4"/>
<evidence type="ECO:0000313" key="6">
    <source>
        <dbReference type="EMBL" id="THU76216.1"/>
    </source>
</evidence>
<dbReference type="PANTHER" id="PTHR31361:SF1">
    <property type="entry name" value="BETA-GLUCAN SYNTHESIS-ASSOCIATED PROTEIN KRE6-RELATED"/>
    <property type="match status" value="1"/>
</dbReference>
<dbReference type="PANTHER" id="PTHR31361">
    <property type="entry name" value="BETA-GLUCAN SYNTHESIS-ASSOCIATED PROTEIN KRE6-RELATED"/>
    <property type="match status" value="1"/>
</dbReference>